<evidence type="ECO:0008006" key="3">
    <source>
        <dbReference type="Google" id="ProtNLM"/>
    </source>
</evidence>
<dbReference type="SUPFAM" id="SSF53756">
    <property type="entry name" value="UDP-Glycosyltransferase/glycogen phosphorylase"/>
    <property type="match status" value="1"/>
</dbReference>
<keyword evidence="2" id="KW-1185">Reference proteome</keyword>
<comment type="caution">
    <text evidence="1">The sequence shown here is derived from an EMBL/GenBank/DDBJ whole genome shotgun (WGS) entry which is preliminary data.</text>
</comment>
<dbReference type="STRING" id="1826909.A5893_14435"/>
<dbReference type="RefSeq" id="WP_068823379.1">
    <property type="nucleotide sequence ID" value="NZ_LWHJ01000030.1"/>
</dbReference>
<reference evidence="1 2" key="2">
    <citation type="submission" date="2016-06" db="EMBL/GenBank/DDBJ databases">
        <title>Pedobacter psychrophilus sp. nov., isolated from Antarctic fragmentary rock.</title>
        <authorList>
            <person name="Svec P."/>
        </authorList>
    </citation>
    <scope>NUCLEOTIDE SEQUENCE [LARGE SCALE GENOMIC DNA]</scope>
    <source>
        <strain evidence="1 2">CCM 8644</strain>
    </source>
</reference>
<gene>
    <name evidence="1" type="ORF">A5893_14435</name>
</gene>
<evidence type="ECO:0000313" key="1">
    <source>
        <dbReference type="EMBL" id="OAQ38607.1"/>
    </source>
</evidence>
<dbReference type="Proteomes" id="UP000078459">
    <property type="component" value="Unassembled WGS sequence"/>
</dbReference>
<accession>A0A179DC46</accession>
<sequence length="421" mass="48056">MKIVHICTSLKGGAGTAAFRIHEAMLAEGIDSNFLCCDEINNGKKVSKIEEVVNQYARNLISRIFQKIKRIFLEYFNQRTIFLKQYNNAQGFLECEYSSTPYSNFDVLNNLLVKSADIIHLHWIAGLLDYPSFFQNVKKPIVWTFHDMNPFQGIFHYKQDEQRNRFNFGKIDLLSYKIKAKSIKSCNTTIKIVCPSKWLYKTAKNAKVLNRLEVATIPYTIDFHVFQKISRKLVRNKFNIPETETVFLFACQSVGVFRKGFDLLIDALKTVIENNITVIVIGEESIFDISNLKVRFTGTITDNHLLSEYYSVADAFIIPSREDNLPNVVLESVSCGTPIIGLPVGGIQEHILEGVTGILAKDISSIALAKAITKFLRIKETFDPKKIRNYALNNFGNLKVINSYLNIYHSLIQSQIIKDRI</sequence>
<dbReference type="Gene3D" id="3.40.50.2000">
    <property type="entry name" value="Glycogen Phosphorylase B"/>
    <property type="match status" value="2"/>
</dbReference>
<dbReference type="AlphaFoldDB" id="A0A179DC46"/>
<dbReference type="PANTHER" id="PTHR12526">
    <property type="entry name" value="GLYCOSYLTRANSFERASE"/>
    <property type="match status" value="1"/>
</dbReference>
<dbReference type="Pfam" id="PF13692">
    <property type="entry name" value="Glyco_trans_1_4"/>
    <property type="match status" value="1"/>
</dbReference>
<protein>
    <recommendedName>
        <fullName evidence="3">Glycosyl transferase family 1 domain-containing protein</fullName>
    </recommendedName>
</protein>
<evidence type="ECO:0000313" key="2">
    <source>
        <dbReference type="Proteomes" id="UP000078459"/>
    </source>
</evidence>
<proteinExistence type="predicted"/>
<reference evidence="1 2" key="1">
    <citation type="submission" date="2016-04" db="EMBL/GenBank/DDBJ databases">
        <authorList>
            <person name="Evans L.H."/>
            <person name="Alamgir A."/>
            <person name="Owens N."/>
            <person name="Weber N.D."/>
            <person name="Virtaneva K."/>
            <person name="Barbian K."/>
            <person name="Babar A."/>
            <person name="Rosenke K."/>
        </authorList>
    </citation>
    <scope>NUCLEOTIDE SEQUENCE [LARGE SCALE GENOMIC DNA]</scope>
    <source>
        <strain evidence="1 2">CCM 8644</strain>
    </source>
</reference>
<dbReference type="PANTHER" id="PTHR12526:SF637">
    <property type="entry name" value="GLYCOSYLTRANSFERASE EPSF-RELATED"/>
    <property type="match status" value="1"/>
</dbReference>
<organism evidence="1 2">
    <name type="scientific">Pedobacter psychrophilus</name>
    <dbReference type="NCBI Taxonomy" id="1826909"/>
    <lineage>
        <taxon>Bacteria</taxon>
        <taxon>Pseudomonadati</taxon>
        <taxon>Bacteroidota</taxon>
        <taxon>Sphingobacteriia</taxon>
        <taxon>Sphingobacteriales</taxon>
        <taxon>Sphingobacteriaceae</taxon>
        <taxon>Pedobacter</taxon>
    </lineage>
</organism>
<name>A0A179DC46_9SPHI</name>
<dbReference type="EMBL" id="LWHJ01000030">
    <property type="protein sequence ID" value="OAQ38607.1"/>
    <property type="molecule type" value="Genomic_DNA"/>
</dbReference>